<evidence type="ECO:0000313" key="3">
    <source>
        <dbReference type="EMBL" id="ABE58980.1"/>
    </source>
</evidence>
<feature type="region of interest" description="Disordered" evidence="1">
    <location>
        <begin position="244"/>
        <end position="263"/>
    </location>
</feature>
<organism evidence="3 4">
    <name type="scientific">Chromohalobacter israelensis (strain ATCC BAA-138 / DSM 3043 / CIP 106854 / NCIMB 13768 / 1H11)</name>
    <name type="common">Chromohalobacter salexigens</name>
    <dbReference type="NCBI Taxonomy" id="290398"/>
    <lineage>
        <taxon>Bacteria</taxon>
        <taxon>Pseudomonadati</taxon>
        <taxon>Pseudomonadota</taxon>
        <taxon>Gammaproteobacteria</taxon>
        <taxon>Oceanospirillales</taxon>
        <taxon>Halomonadaceae</taxon>
        <taxon>Chromohalobacter</taxon>
    </lineage>
</organism>
<feature type="domain" description="Anti sigma-E protein RseA N-terminal" evidence="2">
    <location>
        <begin position="6"/>
        <end position="81"/>
    </location>
</feature>
<keyword evidence="4" id="KW-1185">Reference proteome</keyword>
<sequence length="263" mass="27218">MNQNVRESFSALMDNEGDDLEIRRALKALQGSPEEADTWRRYHLARSMMQRDRDVDVTTDLSAGIMARLADEPAPQEAPAPSTSRRAAPFSFAGSAAVAAAVSLMVITGVQVYNANAPGDGEGAEFASSDAVPGQGGADAQRASLTSAPSGGAMVTPAGMGGDASGFLASSAGSGPVFPSLAPSAPGGLMEAGMDSPLFADPDHQSQRSGYQFQRSDYEQVLMLQAYLNQHADQFAGDGAGDAWMSSHSVSGGPEASERASQR</sequence>
<accession>Q1QX28</accession>
<feature type="region of interest" description="Disordered" evidence="1">
    <location>
        <begin position="124"/>
        <end position="151"/>
    </location>
</feature>
<dbReference type="RefSeq" id="WP_011506926.1">
    <property type="nucleotide sequence ID" value="NC_007963.1"/>
</dbReference>
<dbReference type="PANTHER" id="PTHR38104">
    <property type="match status" value="1"/>
</dbReference>
<dbReference type="Pfam" id="PF03872">
    <property type="entry name" value="RseA_N"/>
    <property type="match status" value="1"/>
</dbReference>
<dbReference type="HOGENOM" id="CLU_1056461_0_0_6"/>
<dbReference type="EMBL" id="CP000285">
    <property type="protein sequence ID" value="ABE58980.1"/>
    <property type="molecule type" value="Genomic_DNA"/>
</dbReference>
<dbReference type="PANTHER" id="PTHR38104:SF1">
    <property type="entry name" value="ANTI-SIGMA-E FACTOR RSEA"/>
    <property type="match status" value="1"/>
</dbReference>
<dbReference type="SUPFAM" id="SSF89069">
    <property type="entry name" value="N-terminal, cytoplasmic domain of anti-sigmaE factor RseA"/>
    <property type="match status" value="1"/>
</dbReference>
<protein>
    <submittedName>
        <fullName evidence="3">Anti sigma-E protein, RseA</fullName>
    </submittedName>
</protein>
<evidence type="ECO:0000259" key="2">
    <source>
        <dbReference type="Pfam" id="PF03872"/>
    </source>
</evidence>
<evidence type="ECO:0000313" key="4">
    <source>
        <dbReference type="Proteomes" id="UP000000239"/>
    </source>
</evidence>
<proteinExistence type="predicted"/>
<dbReference type="InterPro" id="IPR005572">
    <property type="entry name" value="Anti-sigma_E_RseA_N"/>
</dbReference>
<dbReference type="OrthoDB" id="5734981at2"/>
<dbReference type="AlphaFoldDB" id="Q1QX28"/>
<dbReference type="CDD" id="cd16328">
    <property type="entry name" value="RseA_N"/>
    <property type="match status" value="1"/>
</dbReference>
<dbReference type="GeneID" id="95334358"/>
<dbReference type="STRING" id="290398.Csal_1627"/>
<dbReference type="InterPro" id="IPR052383">
    <property type="entry name" value="Anti-sigma-E_RseA-like"/>
</dbReference>
<evidence type="ECO:0000256" key="1">
    <source>
        <dbReference type="SAM" id="MobiDB-lite"/>
    </source>
</evidence>
<dbReference type="InterPro" id="IPR036147">
    <property type="entry name" value="Anti-sigma_E_RseA_N_sf"/>
</dbReference>
<dbReference type="GO" id="GO:0016989">
    <property type="term" value="F:sigma factor antagonist activity"/>
    <property type="evidence" value="ECO:0007669"/>
    <property type="project" value="InterPro"/>
</dbReference>
<reference evidence="3 4" key="1">
    <citation type="journal article" date="2011" name="Stand. Genomic Sci.">
        <title>Complete genome sequence of the halophilic and highly halotolerant Chromohalobacter salexigens type strain (1H11(T)).</title>
        <authorList>
            <person name="Copeland A."/>
            <person name="O'Connor K."/>
            <person name="Lucas S."/>
            <person name="Lapidus A."/>
            <person name="Berry K.W."/>
            <person name="Detter J.C."/>
            <person name="Del Rio T.G."/>
            <person name="Hammon N."/>
            <person name="Dalin E."/>
            <person name="Tice H."/>
            <person name="Pitluck S."/>
            <person name="Bruce D."/>
            <person name="Goodwin L."/>
            <person name="Han C."/>
            <person name="Tapia R."/>
            <person name="Saunders E."/>
            <person name="Schmutz J."/>
            <person name="Brettin T."/>
            <person name="Larimer F."/>
            <person name="Land M."/>
            <person name="Hauser L."/>
            <person name="Vargas C."/>
            <person name="Nieto J.J."/>
            <person name="Kyrpides N.C."/>
            <person name="Ivanova N."/>
            <person name="Goker M."/>
            <person name="Klenk H.P."/>
            <person name="Csonka L.N."/>
            <person name="Woyke T."/>
        </authorList>
    </citation>
    <scope>NUCLEOTIDE SEQUENCE [LARGE SCALE GENOMIC DNA]</scope>
    <source>
        <strain evidence="4">ATCC BAA-138 / DSM 3043 / CIP 106854 / NCIMB 13768 / 1H11</strain>
    </source>
</reference>
<name>Q1QX28_CHRI1</name>
<gene>
    <name evidence="3" type="ordered locus">Csal_1627</name>
</gene>
<dbReference type="Proteomes" id="UP000000239">
    <property type="component" value="Chromosome"/>
</dbReference>
<dbReference type="Gene3D" id="1.10.10.880">
    <property type="entry name" value="Anti sigma-E protein RseA, N-terminal domain"/>
    <property type="match status" value="1"/>
</dbReference>
<dbReference type="KEGG" id="csa:Csal_1627"/>
<dbReference type="eggNOG" id="COG3073">
    <property type="taxonomic scope" value="Bacteria"/>
</dbReference>